<evidence type="ECO:0000313" key="2">
    <source>
        <dbReference type="EMBL" id="KZD01039.1"/>
    </source>
</evidence>
<evidence type="ECO:0000256" key="1">
    <source>
        <dbReference type="SAM" id="SignalP"/>
    </source>
</evidence>
<proteinExistence type="predicted"/>
<feature type="signal peptide" evidence="1">
    <location>
        <begin position="1"/>
        <end position="20"/>
    </location>
</feature>
<keyword evidence="1" id="KW-0732">Signal</keyword>
<accession>A0A154VI40</accession>
<dbReference type="AlphaFoldDB" id="A0A154VI40"/>
<dbReference type="Pfam" id="PF06693">
    <property type="entry name" value="DUF1190"/>
    <property type="match status" value="1"/>
</dbReference>
<sequence>MRRSRSIKLLFMSASVVALTACGEEIQTGVYDTVERCALENPVAECEKSLAAARQVHEETAPRFQAKEDCEQEFGPGRCEPSGVTGGVAGGAAGEQQQASAGSTFIPFMMGYMLANSLRSSSVAAQPVYQRNGASGFFTGTGSKVSDGLGRTMVNSASSVAKAPAMRAPIVARGGFSSYSAAS</sequence>
<organism evidence="2 3">
    <name type="scientific">Oceanibaculum pacificum</name>
    <dbReference type="NCBI Taxonomy" id="580166"/>
    <lineage>
        <taxon>Bacteria</taxon>
        <taxon>Pseudomonadati</taxon>
        <taxon>Pseudomonadota</taxon>
        <taxon>Alphaproteobacteria</taxon>
        <taxon>Rhodospirillales</taxon>
        <taxon>Oceanibaculaceae</taxon>
        <taxon>Oceanibaculum</taxon>
    </lineage>
</organism>
<feature type="chain" id="PRO_5007601866" description="DUF1190 domain-containing protein" evidence="1">
    <location>
        <begin position="21"/>
        <end position="183"/>
    </location>
</feature>
<dbReference type="PROSITE" id="PS51257">
    <property type="entry name" value="PROKAR_LIPOPROTEIN"/>
    <property type="match status" value="1"/>
</dbReference>
<name>A0A154VI40_9PROT</name>
<evidence type="ECO:0000313" key="3">
    <source>
        <dbReference type="Proteomes" id="UP000076400"/>
    </source>
</evidence>
<dbReference type="InterPro" id="IPR009576">
    <property type="entry name" value="Biofilm_formation_YgiB"/>
</dbReference>
<protein>
    <recommendedName>
        <fullName evidence="4">DUF1190 domain-containing protein</fullName>
    </recommendedName>
</protein>
<dbReference type="EMBL" id="LPXN01000160">
    <property type="protein sequence ID" value="KZD01039.1"/>
    <property type="molecule type" value="Genomic_DNA"/>
</dbReference>
<reference evidence="2 3" key="1">
    <citation type="submission" date="2015-12" db="EMBL/GenBank/DDBJ databases">
        <title>Genome sequence of Oceanibaculum pacificum MCCC 1A02656.</title>
        <authorList>
            <person name="Lu L."/>
            <person name="Lai Q."/>
            <person name="Shao Z."/>
            <person name="Qian P."/>
        </authorList>
    </citation>
    <scope>NUCLEOTIDE SEQUENCE [LARGE SCALE GENOMIC DNA]</scope>
    <source>
        <strain evidence="2 3">MCCC 1A02656</strain>
    </source>
</reference>
<comment type="caution">
    <text evidence="2">The sequence shown here is derived from an EMBL/GenBank/DDBJ whole genome shotgun (WGS) entry which is preliminary data.</text>
</comment>
<dbReference type="RefSeq" id="WP_067559854.1">
    <property type="nucleotide sequence ID" value="NZ_LPXN01000160.1"/>
</dbReference>
<gene>
    <name evidence="2" type="ORF">AUP43_03625</name>
</gene>
<dbReference type="Proteomes" id="UP000076400">
    <property type="component" value="Unassembled WGS sequence"/>
</dbReference>
<keyword evidence="3" id="KW-1185">Reference proteome</keyword>
<dbReference type="STRING" id="580166.AUP43_03625"/>
<evidence type="ECO:0008006" key="4">
    <source>
        <dbReference type="Google" id="ProtNLM"/>
    </source>
</evidence>